<dbReference type="AlphaFoldDB" id="W4K4P7"/>
<keyword evidence="4 6" id="KW-0964">Secreted</keyword>
<evidence type="ECO:0000256" key="1">
    <source>
        <dbReference type="ARBA" id="ARBA00004191"/>
    </source>
</evidence>
<dbReference type="InterPro" id="IPR001338">
    <property type="entry name" value="Class_I_Hydrophobin"/>
</dbReference>
<keyword evidence="8" id="KW-1185">Reference proteome</keyword>
<dbReference type="KEGG" id="hir:HETIRDRAFT_46054"/>
<reference evidence="7 8" key="1">
    <citation type="journal article" date="2012" name="New Phytol.">
        <title>Insight into trade-off between wood decay and parasitism from the genome of a fungal forest pathogen.</title>
        <authorList>
            <person name="Olson A."/>
            <person name="Aerts A."/>
            <person name="Asiegbu F."/>
            <person name="Belbahri L."/>
            <person name="Bouzid O."/>
            <person name="Broberg A."/>
            <person name="Canback B."/>
            <person name="Coutinho P.M."/>
            <person name="Cullen D."/>
            <person name="Dalman K."/>
            <person name="Deflorio G."/>
            <person name="van Diepen L.T."/>
            <person name="Dunand C."/>
            <person name="Duplessis S."/>
            <person name="Durling M."/>
            <person name="Gonthier P."/>
            <person name="Grimwood J."/>
            <person name="Fossdal C.G."/>
            <person name="Hansson D."/>
            <person name="Henrissat B."/>
            <person name="Hietala A."/>
            <person name="Himmelstrand K."/>
            <person name="Hoffmeister D."/>
            <person name="Hogberg N."/>
            <person name="James T.Y."/>
            <person name="Karlsson M."/>
            <person name="Kohler A."/>
            <person name="Kues U."/>
            <person name="Lee Y.H."/>
            <person name="Lin Y.C."/>
            <person name="Lind M."/>
            <person name="Lindquist E."/>
            <person name="Lombard V."/>
            <person name="Lucas S."/>
            <person name="Lunden K."/>
            <person name="Morin E."/>
            <person name="Murat C."/>
            <person name="Park J."/>
            <person name="Raffaello T."/>
            <person name="Rouze P."/>
            <person name="Salamov A."/>
            <person name="Schmutz J."/>
            <person name="Solheim H."/>
            <person name="Stahlberg J."/>
            <person name="Velez H."/>
            <person name="de Vries R.P."/>
            <person name="Wiebenga A."/>
            <person name="Woodward S."/>
            <person name="Yakovlev I."/>
            <person name="Garbelotto M."/>
            <person name="Martin F."/>
            <person name="Grigoriev I.V."/>
            <person name="Stenlid J."/>
        </authorList>
    </citation>
    <scope>NUCLEOTIDE SEQUENCE [LARGE SCALE GENOMIC DNA]</scope>
    <source>
        <strain evidence="7 8">TC 32-1</strain>
    </source>
</reference>
<feature type="chain" id="PRO_5013985395" description="Hydrophobin" evidence="6">
    <location>
        <begin position="23"/>
        <end position="120"/>
    </location>
</feature>
<dbReference type="SMART" id="SM00075">
    <property type="entry name" value="HYDRO"/>
    <property type="match status" value="1"/>
</dbReference>
<dbReference type="Proteomes" id="UP000030671">
    <property type="component" value="Unassembled WGS sequence"/>
</dbReference>
<evidence type="ECO:0000313" key="8">
    <source>
        <dbReference type="Proteomes" id="UP000030671"/>
    </source>
</evidence>
<name>W4K4P7_HETIT</name>
<evidence type="ECO:0000256" key="2">
    <source>
        <dbReference type="ARBA" id="ARBA00010446"/>
    </source>
</evidence>
<gene>
    <name evidence="7" type="ORF">HETIRDRAFT_46054</name>
</gene>
<feature type="signal peptide" evidence="6">
    <location>
        <begin position="1"/>
        <end position="22"/>
    </location>
</feature>
<sequence length="120" mass="12221">MFARISSISAVFFLGFALMVSATPTPSPEMLAARGGQCNTGPLQCCNSVQQADAPGAAQLLKTLGVVVQGTTTMVGINCSPIPILGAATGTKCTQQPVCCENNNYNGLVNIGCSPINGDL</sequence>
<comment type="similarity">
    <text evidence="2 6">Belongs to the fungal hydrophobin family.</text>
</comment>
<dbReference type="OrthoDB" id="4225815at2759"/>
<comment type="subcellular location">
    <subcellularLocation>
        <location evidence="1 6">Secreted</location>
        <location evidence="1 6">Cell wall</location>
    </subcellularLocation>
</comment>
<dbReference type="InParanoid" id="W4K4P7"/>
<evidence type="ECO:0000256" key="4">
    <source>
        <dbReference type="ARBA" id="ARBA00022525"/>
    </source>
</evidence>
<dbReference type="RefSeq" id="XP_009546938.1">
    <property type="nucleotide sequence ID" value="XM_009548643.1"/>
</dbReference>
<evidence type="ECO:0000256" key="6">
    <source>
        <dbReference type="RuleBase" id="RU365009"/>
    </source>
</evidence>
<dbReference type="HOGENOM" id="CLU_105134_2_0_1"/>
<dbReference type="STRING" id="747525.W4K4P7"/>
<accession>W4K4P7</accession>
<keyword evidence="5 6" id="KW-1015">Disulfide bond</keyword>
<evidence type="ECO:0000256" key="5">
    <source>
        <dbReference type="ARBA" id="ARBA00023157"/>
    </source>
</evidence>
<dbReference type="EMBL" id="KI925459">
    <property type="protein sequence ID" value="ETW80325.1"/>
    <property type="molecule type" value="Genomic_DNA"/>
</dbReference>
<dbReference type="GO" id="GO:0005199">
    <property type="term" value="F:structural constituent of cell wall"/>
    <property type="evidence" value="ECO:0007669"/>
    <property type="project" value="InterPro"/>
</dbReference>
<keyword evidence="3 6" id="KW-0134">Cell wall</keyword>
<keyword evidence="6" id="KW-0732">Signal</keyword>
<organism evidence="7 8">
    <name type="scientific">Heterobasidion irregulare (strain TC 32-1)</name>
    <dbReference type="NCBI Taxonomy" id="747525"/>
    <lineage>
        <taxon>Eukaryota</taxon>
        <taxon>Fungi</taxon>
        <taxon>Dikarya</taxon>
        <taxon>Basidiomycota</taxon>
        <taxon>Agaricomycotina</taxon>
        <taxon>Agaricomycetes</taxon>
        <taxon>Russulales</taxon>
        <taxon>Bondarzewiaceae</taxon>
        <taxon>Heterobasidion</taxon>
        <taxon>Heterobasidion annosum species complex</taxon>
    </lineage>
</organism>
<protein>
    <recommendedName>
        <fullName evidence="6">Hydrophobin</fullName>
    </recommendedName>
</protein>
<dbReference type="GeneID" id="20677086"/>
<proteinExistence type="inferred from homology"/>
<evidence type="ECO:0000313" key="7">
    <source>
        <dbReference type="EMBL" id="ETW80325.1"/>
    </source>
</evidence>
<dbReference type="Pfam" id="PF01185">
    <property type="entry name" value="Hydrophobin"/>
    <property type="match status" value="1"/>
</dbReference>
<evidence type="ECO:0000256" key="3">
    <source>
        <dbReference type="ARBA" id="ARBA00022512"/>
    </source>
</evidence>
<dbReference type="GO" id="GO:0009277">
    <property type="term" value="C:fungal-type cell wall"/>
    <property type="evidence" value="ECO:0007669"/>
    <property type="project" value="InterPro"/>
</dbReference>
<dbReference type="CDD" id="cd23507">
    <property type="entry name" value="hydrophobin_I"/>
    <property type="match status" value="1"/>
</dbReference>